<dbReference type="AlphaFoldDB" id="A0ABD1YQS7"/>
<feature type="compositionally biased region" description="Polar residues" evidence="1">
    <location>
        <begin position="210"/>
        <end position="228"/>
    </location>
</feature>
<evidence type="ECO:0000313" key="2">
    <source>
        <dbReference type="EMBL" id="KAL2633123.1"/>
    </source>
</evidence>
<sequence>MGNRNTILCSPSPKNVRIYHEKGQVMEFQYPILASKLMKQYPNHVVVYRYEDGKPTAIKSEPSPTSKADYHSTEIRVMRANSRLELGHAYFLVRIPEQYLYRFSKFFNISHSQVVPIPDDATLKEWPPTSTLKFSEAGAGAAFDSSPRMESKILRSPNSCQQFQKRNGLRELKPGTRSSMVSKTGPESSRQRHSRGVYSGPKRVPVGGSFNRSNTSLSSQKNSVSHRNLQKLSGLSRYYQYFRSKYGRQHWKPSLATISESDE</sequence>
<gene>
    <name evidence="2" type="ORF">R1flu_004602</name>
</gene>
<name>A0ABD1YQS7_9MARC</name>
<dbReference type="EMBL" id="JBHFFA010000003">
    <property type="protein sequence ID" value="KAL2633123.1"/>
    <property type="molecule type" value="Genomic_DNA"/>
</dbReference>
<organism evidence="2 3">
    <name type="scientific">Riccia fluitans</name>
    <dbReference type="NCBI Taxonomy" id="41844"/>
    <lineage>
        <taxon>Eukaryota</taxon>
        <taxon>Viridiplantae</taxon>
        <taxon>Streptophyta</taxon>
        <taxon>Embryophyta</taxon>
        <taxon>Marchantiophyta</taxon>
        <taxon>Marchantiopsida</taxon>
        <taxon>Marchantiidae</taxon>
        <taxon>Marchantiales</taxon>
        <taxon>Ricciaceae</taxon>
        <taxon>Riccia</taxon>
    </lineage>
</organism>
<dbReference type="Pfam" id="PF14009">
    <property type="entry name" value="PADRE"/>
    <property type="match status" value="1"/>
</dbReference>
<dbReference type="PANTHER" id="PTHR33052">
    <property type="entry name" value="DUF4228 DOMAIN PROTEIN-RELATED"/>
    <property type="match status" value="1"/>
</dbReference>
<evidence type="ECO:0000256" key="1">
    <source>
        <dbReference type="SAM" id="MobiDB-lite"/>
    </source>
</evidence>
<keyword evidence="3" id="KW-1185">Reference proteome</keyword>
<dbReference type="Proteomes" id="UP001605036">
    <property type="component" value="Unassembled WGS sequence"/>
</dbReference>
<comment type="caution">
    <text evidence="2">The sequence shown here is derived from an EMBL/GenBank/DDBJ whole genome shotgun (WGS) entry which is preliminary data.</text>
</comment>
<proteinExistence type="predicted"/>
<dbReference type="InterPro" id="IPR025322">
    <property type="entry name" value="PADRE_dom"/>
</dbReference>
<feature type="region of interest" description="Disordered" evidence="1">
    <location>
        <begin position="168"/>
        <end position="228"/>
    </location>
</feature>
<feature type="compositionally biased region" description="Polar residues" evidence="1">
    <location>
        <begin position="176"/>
        <end position="188"/>
    </location>
</feature>
<protein>
    <submittedName>
        <fullName evidence="2">Uncharacterized protein</fullName>
    </submittedName>
</protein>
<evidence type="ECO:0000313" key="3">
    <source>
        <dbReference type="Proteomes" id="UP001605036"/>
    </source>
</evidence>
<reference evidence="2 3" key="1">
    <citation type="submission" date="2024-09" db="EMBL/GenBank/DDBJ databases">
        <title>Chromosome-scale assembly of Riccia fluitans.</title>
        <authorList>
            <person name="Paukszto L."/>
            <person name="Sawicki J."/>
            <person name="Karawczyk K."/>
            <person name="Piernik-Szablinska J."/>
            <person name="Szczecinska M."/>
            <person name="Mazdziarz M."/>
        </authorList>
    </citation>
    <scope>NUCLEOTIDE SEQUENCE [LARGE SCALE GENOMIC DNA]</scope>
    <source>
        <strain evidence="2">Rf_01</strain>
        <tissue evidence="2">Aerial parts of the thallus</tissue>
    </source>
</reference>
<accession>A0ABD1YQS7</accession>